<evidence type="ECO:0000313" key="3">
    <source>
        <dbReference type="Proteomes" id="UP000032360"/>
    </source>
</evidence>
<dbReference type="RefSeq" id="WP_052606364.1">
    <property type="nucleotide sequence ID" value="NZ_JXYS01000081.1"/>
</dbReference>
<dbReference type="CDD" id="cd11614">
    <property type="entry name" value="SAF_CpaB_FlgA_like"/>
    <property type="match status" value="1"/>
</dbReference>
<keyword evidence="1" id="KW-0472">Membrane</keyword>
<organism evidence="2 3">
    <name type="scientific">Acidithrix ferrooxidans</name>
    <dbReference type="NCBI Taxonomy" id="1280514"/>
    <lineage>
        <taxon>Bacteria</taxon>
        <taxon>Bacillati</taxon>
        <taxon>Actinomycetota</taxon>
        <taxon>Acidimicrobiia</taxon>
        <taxon>Acidimicrobiales</taxon>
        <taxon>Acidimicrobiaceae</taxon>
        <taxon>Acidithrix</taxon>
    </lineage>
</organism>
<gene>
    <name evidence="2" type="ORF">AXFE_26650</name>
</gene>
<dbReference type="Proteomes" id="UP000032360">
    <property type="component" value="Unassembled WGS sequence"/>
</dbReference>
<comment type="caution">
    <text evidence="2">The sequence shown here is derived from an EMBL/GenBank/DDBJ whole genome shotgun (WGS) entry which is preliminary data.</text>
</comment>
<name>A0A0D8HEV9_9ACTN</name>
<keyword evidence="1" id="KW-0812">Transmembrane</keyword>
<evidence type="ECO:0000313" key="2">
    <source>
        <dbReference type="EMBL" id="KJF16500.1"/>
    </source>
</evidence>
<protein>
    <recommendedName>
        <fullName evidence="4">SAF domain-containing protein</fullName>
    </recommendedName>
</protein>
<keyword evidence="1" id="KW-1133">Transmembrane helix</keyword>
<feature type="transmembrane region" description="Helical" evidence="1">
    <location>
        <begin position="27"/>
        <end position="47"/>
    </location>
</feature>
<evidence type="ECO:0008006" key="4">
    <source>
        <dbReference type="Google" id="ProtNLM"/>
    </source>
</evidence>
<evidence type="ECO:0000256" key="1">
    <source>
        <dbReference type="SAM" id="Phobius"/>
    </source>
</evidence>
<keyword evidence="3" id="KW-1185">Reference proteome</keyword>
<dbReference type="AlphaFoldDB" id="A0A0D8HEV9"/>
<dbReference type="EMBL" id="JXYS01000081">
    <property type="protein sequence ID" value="KJF16500.1"/>
    <property type="molecule type" value="Genomic_DNA"/>
</dbReference>
<accession>A0A0D8HEV9</accession>
<sequence>MKTLPKRNIRLGLSSSPNKASWKPRNIYRNVGILLSILGVGLALKAITSTSTAGTTVGYITIANRQILPGQIVSAGDLSVARVTSANTVGAPTPTLAEAGIIGRRTLYSIESGQTVSPGEVVASKSGNQKRLISFAIPISRALNGEIVTGDRIDIYGTAGQGTSAVTTVLGRNLVVEALSAIQTGVSAPTNAPITITVAVPDSMTALAIANGTASQTVSIDLANQVNPPNDPGTYAVNFAG</sequence>
<reference evidence="2 3" key="1">
    <citation type="submission" date="2015-01" db="EMBL/GenBank/DDBJ databases">
        <title>Draft genome of the acidophilic iron oxidizer Acidithrix ferrooxidans strain Py-F3.</title>
        <authorList>
            <person name="Poehlein A."/>
            <person name="Eisen S."/>
            <person name="Schloemann M."/>
            <person name="Johnson B.D."/>
            <person name="Daniel R."/>
            <person name="Muehling M."/>
        </authorList>
    </citation>
    <scope>NUCLEOTIDE SEQUENCE [LARGE SCALE GENOMIC DNA]</scope>
    <source>
        <strain evidence="2 3">Py-F3</strain>
    </source>
</reference>
<proteinExistence type="predicted"/>